<evidence type="ECO:0000256" key="2">
    <source>
        <dbReference type="ARBA" id="ARBA00008456"/>
    </source>
</evidence>
<name>A0A2P6PEK7_ROSCH</name>
<proteinExistence type="inferred from homology"/>
<dbReference type="GO" id="GO:0016787">
    <property type="term" value="F:hydrolase activity"/>
    <property type="evidence" value="ECO:0007669"/>
    <property type="project" value="UniProtKB-KW"/>
</dbReference>
<comment type="similarity">
    <text evidence="2">Belongs to the dienelactone hydrolase family.</text>
</comment>
<evidence type="ECO:0000256" key="4">
    <source>
        <dbReference type="ARBA" id="ARBA00022490"/>
    </source>
</evidence>
<evidence type="ECO:0000259" key="6">
    <source>
        <dbReference type="Pfam" id="PF01738"/>
    </source>
</evidence>
<dbReference type="InterPro" id="IPR029058">
    <property type="entry name" value="AB_hydrolase_fold"/>
</dbReference>
<dbReference type="Gene3D" id="3.40.50.1820">
    <property type="entry name" value="alpha/beta hydrolase"/>
    <property type="match status" value="1"/>
</dbReference>
<comment type="caution">
    <text evidence="7">The sequence shown here is derived from an EMBL/GenBank/DDBJ whole genome shotgun (WGS) entry which is preliminary data.</text>
</comment>
<dbReference type="InterPro" id="IPR042946">
    <property type="entry name" value="CMBL"/>
</dbReference>
<dbReference type="GO" id="GO:0009507">
    <property type="term" value="C:chloroplast"/>
    <property type="evidence" value="ECO:0007669"/>
    <property type="project" value="TreeGrafter"/>
</dbReference>
<protein>
    <recommendedName>
        <fullName evidence="3">Carboxymethylenebutenolidase homolog</fullName>
    </recommendedName>
</protein>
<evidence type="ECO:0000256" key="1">
    <source>
        <dbReference type="ARBA" id="ARBA00004514"/>
    </source>
</evidence>
<dbReference type="AlphaFoldDB" id="A0A2P6PEK7"/>
<keyword evidence="4" id="KW-0963">Cytoplasm</keyword>
<dbReference type="OMA" id="DLPFQYD"/>
<sequence>MGLYSLSTSASLIFCNLSPNPRNPTLHHFGFLSTTFASPLRTSSSSVYVQRACDIGRRKLVGRRVSCSLLKVEEDINDEACELVSGIELSVGEGEDSINAHLFKAVKNNNGTGILLLSDIFGFEDSSTREFAYRVACNGYNVLLPDLFREDPWTKDRPKILFDEWIMKQEPQRVAKDISTSAKWMVDEFLAAGISKKLGLVGFCFGGGKVIDVLARDQGAYFGIGVSFYGTRMDLSVASDIKVPVLFISGDNDPLCAVNVLENIEKSIGRGSRLVTFKGRGHGFAHRPQSAEEDEDAEKAFTIMRNWLNDGLVAPTE</sequence>
<dbReference type="OrthoDB" id="17560at2759"/>
<dbReference type="STRING" id="74649.A0A2P6PEK7"/>
<dbReference type="PANTHER" id="PTHR46812">
    <property type="entry name" value="CARBOXYMETHYLENEBUTENOLIDASE HOMOLOG"/>
    <property type="match status" value="1"/>
</dbReference>
<gene>
    <name evidence="7" type="ORF">RchiOBHm_Chr7g0227151</name>
</gene>
<evidence type="ECO:0000313" key="7">
    <source>
        <dbReference type="EMBL" id="PRQ20343.1"/>
    </source>
</evidence>
<evidence type="ECO:0000256" key="3">
    <source>
        <dbReference type="ARBA" id="ARBA00014180"/>
    </source>
</evidence>
<dbReference type="PANTHER" id="PTHR46812:SF1">
    <property type="entry name" value="CARBOXYMETHYLENEBUTENOLIDASE HOMOLOG"/>
    <property type="match status" value="1"/>
</dbReference>
<dbReference type="InterPro" id="IPR002925">
    <property type="entry name" value="Dienelactn_hydro"/>
</dbReference>
<evidence type="ECO:0000256" key="5">
    <source>
        <dbReference type="ARBA" id="ARBA00022801"/>
    </source>
</evidence>
<dbReference type="Pfam" id="PF01738">
    <property type="entry name" value="DLH"/>
    <property type="match status" value="1"/>
</dbReference>
<keyword evidence="8" id="KW-1185">Reference proteome</keyword>
<evidence type="ECO:0000313" key="8">
    <source>
        <dbReference type="Proteomes" id="UP000238479"/>
    </source>
</evidence>
<dbReference type="GO" id="GO:0005829">
    <property type="term" value="C:cytosol"/>
    <property type="evidence" value="ECO:0007669"/>
    <property type="project" value="UniProtKB-SubCell"/>
</dbReference>
<dbReference type="EMBL" id="PDCK01000045">
    <property type="protein sequence ID" value="PRQ20343.1"/>
    <property type="molecule type" value="Genomic_DNA"/>
</dbReference>
<dbReference type="Gramene" id="PRQ20343">
    <property type="protein sequence ID" value="PRQ20343"/>
    <property type="gene ID" value="RchiOBHm_Chr7g0227151"/>
</dbReference>
<reference evidence="7 8" key="1">
    <citation type="journal article" date="2018" name="Nat. Genet.">
        <title>The Rosa genome provides new insights in the design of modern roses.</title>
        <authorList>
            <person name="Bendahmane M."/>
        </authorList>
    </citation>
    <scope>NUCLEOTIDE SEQUENCE [LARGE SCALE GENOMIC DNA]</scope>
    <source>
        <strain evidence="8">cv. Old Blush</strain>
    </source>
</reference>
<organism evidence="7 8">
    <name type="scientific">Rosa chinensis</name>
    <name type="common">China rose</name>
    <dbReference type="NCBI Taxonomy" id="74649"/>
    <lineage>
        <taxon>Eukaryota</taxon>
        <taxon>Viridiplantae</taxon>
        <taxon>Streptophyta</taxon>
        <taxon>Embryophyta</taxon>
        <taxon>Tracheophyta</taxon>
        <taxon>Spermatophyta</taxon>
        <taxon>Magnoliopsida</taxon>
        <taxon>eudicotyledons</taxon>
        <taxon>Gunneridae</taxon>
        <taxon>Pentapetalae</taxon>
        <taxon>rosids</taxon>
        <taxon>fabids</taxon>
        <taxon>Rosales</taxon>
        <taxon>Rosaceae</taxon>
        <taxon>Rosoideae</taxon>
        <taxon>Rosoideae incertae sedis</taxon>
        <taxon>Rosa</taxon>
    </lineage>
</organism>
<comment type="subcellular location">
    <subcellularLocation>
        <location evidence="1">Cytoplasm</location>
        <location evidence="1">Cytosol</location>
    </subcellularLocation>
</comment>
<keyword evidence="5 7" id="KW-0378">Hydrolase</keyword>
<feature type="domain" description="Dienelactone hydrolase" evidence="6">
    <location>
        <begin position="104"/>
        <end position="309"/>
    </location>
</feature>
<accession>A0A2P6PEK7</accession>
<dbReference type="Proteomes" id="UP000238479">
    <property type="component" value="Chromosome 7"/>
</dbReference>
<dbReference type="SUPFAM" id="SSF53474">
    <property type="entry name" value="alpha/beta-Hydrolases"/>
    <property type="match status" value="1"/>
</dbReference>